<gene>
    <name evidence="1" type="primary">jg21011</name>
    <name evidence="1" type="ORF">PAEG_LOCUS6619</name>
</gene>
<reference evidence="1" key="1">
    <citation type="submission" date="2022-03" db="EMBL/GenBank/DDBJ databases">
        <authorList>
            <person name="Lindestad O."/>
        </authorList>
    </citation>
    <scope>NUCLEOTIDE SEQUENCE</scope>
</reference>
<protein>
    <submittedName>
        <fullName evidence="1">Jg21011 protein</fullName>
    </submittedName>
</protein>
<evidence type="ECO:0000313" key="1">
    <source>
        <dbReference type="EMBL" id="CAH2220634.1"/>
    </source>
</evidence>
<name>A0A8S4QXH8_9NEOP</name>
<dbReference type="AlphaFoldDB" id="A0A8S4QXH8"/>
<proteinExistence type="predicted"/>
<sequence length="54" mass="6089">KLEVRARIRTKHPESEVELLPNALSRFYRPPMSSSPGALLMSSFRARLTPPVTP</sequence>
<keyword evidence="2" id="KW-1185">Reference proteome</keyword>
<evidence type="ECO:0000313" key="2">
    <source>
        <dbReference type="Proteomes" id="UP000838756"/>
    </source>
</evidence>
<comment type="caution">
    <text evidence="1">The sequence shown here is derived from an EMBL/GenBank/DDBJ whole genome shotgun (WGS) entry which is preliminary data.</text>
</comment>
<dbReference type="Proteomes" id="UP000838756">
    <property type="component" value="Unassembled WGS sequence"/>
</dbReference>
<accession>A0A8S4QXH8</accession>
<organism evidence="1 2">
    <name type="scientific">Pararge aegeria aegeria</name>
    <dbReference type="NCBI Taxonomy" id="348720"/>
    <lineage>
        <taxon>Eukaryota</taxon>
        <taxon>Metazoa</taxon>
        <taxon>Ecdysozoa</taxon>
        <taxon>Arthropoda</taxon>
        <taxon>Hexapoda</taxon>
        <taxon>Insecta</taxon>
        <taxon>Pterygota</taxon>
        <taxon>Neoptera</taxon>
        <taxon>Endopterygota</taxon>
        <taxon>Lepidoptera</taxon>
        <taxon>Glossata</taxon>
        <taxon>Ditrysia</taxon>
        <taxon>Papilionoidea</taxon>
        <taxon>Nymphalidae</taxon>
        <taxon>Satyrinae</taxon>
        <taxon>Satyrini</taxon>
        <taxon>Parargina</taxon>
        <taxon>Pararge</taxon>
    </lineage>
</organism>
<feature type="non-terminal residue" evidence="1">
    <location>
        <position position="1"/>
    </location>
</feature>
<dbReference type="EMBL" id="CAKXAJ010020179">
    <property type="protein sequence ID" value="CAH2220634.1"/>
    <property type="molecule type" value="Genomic_DNA"/>
</dbReference>